<keyword evidence="9" id="KW-1185">Reference proteome</keyword>
<keyword evidence="3" id="KW-1003">Cell membrane</keyword>
<evidence type="ECO:0000259" key="7">
    <source>
        <dbReference type="Pfam" id="PF04239"/>
    </source>
</evidence>
<dbReference type="EMBL" id="KZ613945">
    <property type="protein sequence ID" value="PMD40451.1"/>
    <property type="molecule type" value="Genomic_DNA"/>
</dbReference>
<dbReference type="InterPro" id="IPR007353">
    <property type="entry name" value="DUF421"/>
</dbReference>
<evidence type="ECO:0000256" key="5">
    <source>
        <dbReference type="ARBA" id="ARBA00022989"/>
    </source>
</evidence>
<dbReference type="OrthoDB" id="3826282at2759"/>
<evidence type="ECO:0000313" key="8">
    <source>
        <dbReference type="EMBL" id="PMD40451.1"/>
    </source>
</evidence>
<evidence type="ECO:0000256" key="3">
    <source>
        <dbReference type="ARBA" id="ARBA00022475"/>
    </source>
</evidence>
<evidence type="ECO:0000313" key="9">
    <source>
        <dbReference type="Proteomes" id="UP000235786"/>
    </source>
</evidence>
<protein>
    <recommendedName>
        <fullName evidence="7">YetF C-terminal domain-containing protein</fullName>
    </recommendedName>
</protein>
<feature type="domain" description="YetF C-terminal" evidence="7">
    <location>
        <begin position="105"/>
        <end position="173"/>
    </location>
</feature>
<comment type="subcellular location">
    <subcellularLocation>
        <location evidence="1">Cell membrane</location>
        <topology evidence="1">Multi-pass membrane protein</topology>
    </subcellularLocation>
</comment>
<dbReference type="GO" id="GO:0005886">
    <property type="term" value="C:plasma membrane"/>
    <property type="evidence" value="ECO:0007669"/>
    <property type="project" value="UniProtKB-SubCell"/>
</dbReference>
<dbReference type="AlphaFoldDB" id="A0A2J6RPK9"/>
<keyword evidence="5" id="KW-1133">Transmembrane helix</keyword>
<evidence type="ECO:0000256" key="6">
    <source>
        <dbReference type="ARBA" id="ARBA00023136"/>
    </source>
</evidence>
<comment type="similarity">
    <text evidence="2">Belongs to the UPF0702 family.</text>
</comment>
<evidence type="ECO:0000256" key="1">
    <source>
        <dbReference type="ARBA" id="ARBA00004651"/>
    </source>
</evidence>
<accession>A0A2J6RPK9</accession>
<keyword evidence="4" id="KW-0812">Transmembrane</keyword>
<dbReference type="Pfam" id="PF04239">
    <property type="entry name" value="DUF421"/>
    <property type="match status" value="1"/>
</dbReference>
<reference evidence="8 9" key="1">
    <citation type="submission" date="2016-04" db="EMBL/GenBank/DDBJ databases">
        <title>A degradative enzymes factory behind the ericoid mycorrhizal symbiosis.</title>
        <authorList>
            <consortium name="DOE Joint Genome Institute"/>
            <person name="Martino E."/>
            <person name="Morin E."/>
            <person name="Grelet G."/>
            <person name="Kuo A."/>
            <person name="Kohler A."/>
            <person name="Daghino S."/>
            <person name="Barry K."/>
            <person name="Choi C."/>
            <person name="Cichocki N."/>
            <person name="Clum A."/>
            <person name="Copeland A."/>
            <person name="Hainaut M."/>
            <person name="Haridas S."/>
            <person name="Labutti K."/>
            <person name="Lindquist E."/>
            <person name="Lipzen A."/>
            <person name="Khouja H.-R."/>
            <person name="Murat C."/>
            <person name="Ohm R."/>
            <person name="Olson A."/>
            <person name="Spatafora J."/>
            <person name="Veneault-Fourrey C."/>
            <person name="Henrissat B."/>
            <person name="Grigoriev I."/>
            <person name="Martin F."/>
            <person name="Perotto S."/>
        </authorList>
    </citation>
    <scope>NUCLEOTIDE SEQUENCE [LARGE SCALE GENOMIC DNA]</scope>
    <source>
        <strain evidence="8 9">F</strain>
    </source>
</reference>
<organism evidence="8 9">
    <name type="scientific">Hyaloscypha variabilis (strain UAMH 11265 / GT02V1 / F)</name>
    <name type="common">Meliniomyces variabilis</name>
    <dbReference type="NCBI Taxonomy" id="1149755"/>
    <lineage>
        <taxon>Eukaryota</taxon>
        <taxon>Fungi</taxon>
        <taxon>Dikarya</taxon>
        <taxon>Ascomycota</taxon>
        <taxon>Pezizomycotina</taxon>
        <taxon>Leotiomycetes</taxon>
        <taxon>Helotiales</taxon>
        <taxon>Hyaloscyphaceae</taxon>
        <taxon>Hyaloscypha</taxon>
        <taxon>Hyaloscypha variabilis</taxon>
    </lineage>
</organism>
<evidence type="ECO:0000256" key="4">
    <source>
        <dbReference type="ARBA" id="ARBA00022692"/>
    </source>
</evidence>
<dbReference type="Proteomes" id="UP000235786">
    <property type="component" value="Unassembled WGS sequence"/>
</dbReference>
<keyword evidence="6" id="KW-0472">Membrane</keyword>
<sequence>MSGTSESGTNGTIIVSGPDVLQISDFYVKAGVLHPVAVLFGYLRIGSNRSITPITTFDWLINVALGSTLAGIVNGNSLVRGLLGLATMFGFQYAISLLTSRFHQKLSWIFEGPPLVVVFRGNMLTRVMKKHGISKSDVNASLRHHGVLNVCLVECAIIEPNGAISVFTMRELEEAKVEPEVLMAVPAYKALCERDVEAVYGDRARRRERGMSGGETTESAQYR</sequence>
<dbReference type="PANTHER" id="PTHR34582">
    <property type="entry name" value="UPF0702 TRANSMEMBRANE PROTEIN YCAP"/>
    <property type="match status" value="1"/>
</dbReference>
<dbReference type="InterPro" id="IPR023090">
    <property type="entry name" value="UPF0702_alpha/beta_dom_sf"/>
</dbReference>
<dbReference type="Gene3D" id="3.30.240.20">
    <property type="entry name" value="bsu07140 like domains"/>
    <property type="match status" value="1"/>
</dbReference>
<dbReference type="PANTHER" id="PTHR34582:SF6">
    <property type="entry name" value="UPF0702 TRANSMEMBRANE PROTEIN YCAP"/>
    <property type="match status" value="1"/>
</dbReference>
<gene>
    <name evidence="8" type="ORF">L207DRAFT_565907</name>
</gene>
<proteinExistence type="inferred from homology"/>
<evidence type="ECO:0000256" key="2">
    <source>
        <dbReference type="ARBA" id="ARBA00006448"/>
    </source>
</evidence>
<name>A0A2J6RPK9_HYAVF</name>